<sequence>MSARASRHQRRPSQSVFIDFDDLSHPISDNVIVDKPSSPPSNHAQPSFQIRAPLPPSQPPPSPAVEPPKNALKDDQKVTDVKI</sequence>
<name>A0ACC1APB9_9ROSI</name>
<gene>
    <name evidence="1" type="ORF">Patl1_31898</name>
</gene>
<dbReference type="Proteomes" id="UP001164250">
    <property type="component" value="Chromosome 9"/>
</dbReference>
<comment type="caution">
    <text evidence="1">The sequence shown here is derived from an EMBL/GenBank/DDBJ whole genome shotgun (WGS) entry which is preliminary data.</text>
</comment>
<protein>
    <submittedName>
        <fullName evidence="1">Uncharacterized protein</fullName>
    </submittedName>
</protein>
<evidence type="ECO:0000313" key="2">
    <source>
        <dbReference type="Proteomes" id="UP001164250"/>
    </source>
</evidence>
<evidence type="ECO:0000313" key="1">
    <source>
        <dbReference type="EMBL" id="KAJ0088424.1"/>
    </source>
</evidence>
<keyword evidence="2" id="KW-1185">Reference proteome</keyword>
<proteinExistence type="predicted"/>
<reference evidence="2" key="1">
    <citation type="journal article" date="2023" name="G3 (Bethesda)">
        <title>Genome assembly and association tests identify interacting loci associated with vigor, precocity, and sex in interspecific pistachio rootstocks.</title>
        <authorList>
            <person name="Palmer W."/>
            <person name="Jacygrad E."/>
            <person name="Sagayaradj S."/>
            <person name="Cavanaugh K."/>
            <person name="Han R."/>
            <person name="Bertier L."/>
            <person name="Beede B."/>
            <person name="Kafkas S."/>
            <person name="Golino D."/>
            <person name="Preece J."/>
            <person name="Michelmore R."/>
        </authorList>
    </citation>
    <scope>NUCLEOTIDE SEQUENCE [LARGE SCALE GENOMIC DNA]</scope>
</reference>
<organism evidence="1 2">
    <name type="scientific">Pistacia atlantica</name>
    <dbReference type="NCBI Taxonomy" id="434234"/>
    <lineage>
        <taxon>Eukaryota</taxon>
        <taxon>Viridiplantae</taxon>
        <taxon>Streptophyta</taxon>
        <taxon>Embryophyta</taxon>
        <taxon>Tracheophyta</taxon>
        <taxon>Spermatophyta</taxon>
        <taxon>Magnoliopsida</taxon>
        <taxon>eudicotyledons</taxon>
        <taxon>Gunneridae</taxon>
        <taxon>Pentapetalae</taxon>
        <taxon>rosids</taxon>
        <taxon>malvids</taxon>
        <taxon>Sapindales</taxon>
        <taxon>Anacardiaceae</taxon>
        <taxon>Pistacia</taxon>
    </lineage>
</organism>
<dbReference type="EMBL" id="CM047905">
    <property type="protein sequence ID" value="KAJ0088424.1"/>
    <property type="molecule type" value="Genomic_DNA"/>
</dbReference>
<accession>A0ACC1APB9</accession>